<reference evidence="2 3" key="1">
    <citation type="journal article" date="2016" name="Toxins">
        <title>The Draft Genome Sequence of the Yersinia entomophaga Entomopathogenic Type Strain MH96T.</title>
        <authorList>
            <person name="Hurst M.R."/>
            <person name="Beattie A."/>
            <person name="Altermann E."/>
            <person name="Moraga R.M."/>
            <person name="Harper L.A."/>
            <person name="Calder J."/>
            <person name="Laugraud A."/>
        </authorList>
    </citation>
    <scope>NUCLEOTIDE SEQUENCE [LARGE SCALE GENOMIC DNA]</scope>
    <source>
        <strain evidence="2 3">MH96</strain>
    </source>
</reference>
<sequence>MKYYKPLMLLLGWLLFSPPVIASETTNTSAVKLFTSPWSRLFSGNDDTFSTALTYSSPLEKSLINVPTGRYSSEEVYKVNQRGLFSMQYSPISYFFANMTIRVPLQNASKYSTDYVYSFGYDDWHPGTFSLVYGNYNDNNSFFPAAGTQSTRFEQGSWTLGYKFTLPKPVESALLINKSDALVCQVGYSYVPRYFSDASSSIEENKSSLLGSCGYTLLQHYFLRLSAFYYPDHKQQQPWDYDYTYSIGYTSGYSPGSWSIHYDNYTGTRYPWRQNANANFRSGTINLSWTLPL</sequence>
<dbReference type="EMBL" id="CP010029">
    <property type="protein sequence ID" value="ANI28933.1"/>
    <property type="molecule type" value="Genomic_DNA"/>
</dbReference>
<evidence type="ECO:0000313" key="2">
    <source>
        <dbReference type="EMBL" id="ANI28933.1"/>
    </source>
</evidence>
<gene>
    <name evidence="2" type="ORF">PL78_03640</name>
</gene>
<evidence type="ECO:0000256" key="1">
    <source>
        <dbReference type="SAM" id="SignalP"/>
    </source>
</evidence>
<name>A0ABM6BHW5_YERET</name>
<protein>
    <submittedName>
        <fullName evidence="2">Uncharacterized protein</fullName>
    </submittedName>
</protein>
<keyword evidence="1" id="KW-0732">Signal</keyword>
<feature type="chain" id="PRO_5045513547" evidence="1">
    <location>
        <begin position="23"/>
        <end position="293"/>
    </location>
</feature>
<organism evidence="2 3">
    <name type="scientific">Yersinia entomophaga</name>
    <dbReference type="NCBI Taxonomy" id="935293"/>
    <lineage>
        <taxon>Bacteria</taxon>
        <taxon>Pseudomonadati</taxon>
        <taxon>Pseudomonadota</taxon>
        <taxon>Gammaproteobacteria</taxon>
        <taxon>Enterobacterales</taxon>
        <taxon>Yersiniaceae</taxon>
        <taxon>Yersinia</taxon>
    </lineage>
</organism>
<dbReference type="Proteomes" id="UP000266744">
    <property type="component" value="Chromosome"/>
</dbReference>
<proteinExistence type="predicted"/>
<feature type="signal peptide" evidence="1">
    <location>
        <begin position="1"/>
        <end position="22"/>
    </location>
</feature>
<keyword evidence="3" id="KW-1185">Reference proteome</keyword>
<evidence type="ECO:0000313" key="3">
    <source>
        <dbReference type="Proteomes" id="UP000266744"/>
    </source>
</evidence>
<accession>A0ABM6BHW5</accession>